<feature type="compositionally biased region" description="Polar residues" evidence="1">
    <location>
        <begin position="68"/>
        <end position="92"/>
    </location>
</feature>
<sequence length="273" mass="30699">MDSQEFDMQTLEYILERHYGASSPYVPLSEASSRSTPAYDYTDSSSQACPSDLENASLHDSPMPVSPTPNNLYPSLQSAASSRSIPSPNHTQLPPAVASLSRSPKPNSDASAPSPPTSPKARRAKSSSSSPPPPPSCSLAPSGRDYPVCCLYPGCNAKPFKRRADLDRHYKHRHAADAQKVSFSCDYPRCSRRKDPFYRLDHFRDHLREFHKEDIEKRGGSVDRDWLGDRRVSSTWWRCCKCLSRIYIEHNGYECPGCKTSCQAKRKEVRRRS</sequence>
<dbReference type="AlphaFoldDB" id="A0A8K0J7Q0"/>
<feature type="compositionally biased region" description="Polar residues" evidence="1">
    <location>
        <begin position="30"/>
        <end position="49"/>
    </location>
</feature>
<evidence type="ECO:0008006" key="4">
    <source>
        <dbReference type="Google" id="ProtNLM"/>
    </source>
</evidence>
<gene>
    <name evidence="2" type="ORF">E4U42_003153</name>
</gene>
<keyword evidence="3" id="KW-1185">Reference proteome</keyword>
<organism evidence="2 3">
    <name type="scientific">Claviceps africana</name>
    <dbReference type="NCBI Taxonomy" id="83212"/>
    <lineage>
        <taxon>Eukaryota</taxon>
        <taxon>Fungi</taxon>
        <taxon>Dikarya</taxon>
        <taxon>Ascomycota</taxon>
        <taxon>Pezizomycotina</taxon>
        <taxon>Sordariomycetes</taxon>
        <taxon>Hypocreomycetidae</taxon>
        <taxon>Hypocreales</taxon>
        <taxon>Clavicipitaceae</taxon>
        <taxon>Claviceps</taxon>
    </lineage>
</organism>
<accession>A0A8K0J7Q0</accession>
<protein>
    <recommendedName>
        <fullName evidence="4">C2H2-type domain-containing protein</fullName>
    </recommendedName>
</protein>
<reference evidence="2" key="1">
    <citation type="journal article" date="2020" name="bioRxiv">
        <title>Whole genome comparisons of ergot fungi reveals the divergence and evolution of species within the genus Claviceps are the result of varying mechanisms driving genome evolution and host range expansion.</title>
        <authorList>
            <person name="Wyka S.A."/>
            <person name="Mondo S.J."/>
            <person name="Liu M."/>
            <person name="Dettman J."/>
            <person name="Nalam V."/>
            <person name="Broders K.D."/>
        </authorList>
    </citation>
    <scope>NUCLEOTIDE SEQUENCE</scope>
    <source>
        <strain evidence="2">CCC 489</strain>
    </source>
</reference>
<dbReference type="EMBL" id="SRPY01000254">
    <property type="protein sequence ID" value="KAG5926588.1"/>
    <property type="molecule type" value="Genomic_DNA"/>
</dbReference>
<dbReference type="OrthoDB" id="2687452at2759"/>
<evidence type="ECO:0000313" key="2">
    <source>
        <dbReference type="EMBL" id="KAG5926588.1"/>
    </source>
</evidence>
<evidence type="ECO:0000313" key="3">
    <source>
        <dbReference type="Proteomes" id="UP000811619"/>
    </source>
</evidence>
<evidence type="ECO:0000256" key="1">
    <source>
        <dbReference type="SAM" id="MobiDB-lite"/>
    </source>
</evidence>
<comment type="caution">
    <text evidence="2">The sequence shown here is derived from an EMBL/GenBank/DDBJ whole genome shotgun (WGS) entry which is preliminary data.</text>
</comment>
<feature type="region of interest" description="Disordered" evidence="1">
    <location>
        <begin position="22"/>
        <end position="139"/>
    </location>
</feature>
<dbReference type="Proteomes" id="UP000811619">
    <property type="component" value="Unassembled WGS sequence"/>
</dbReference>
<feature type="compositionally biased region" description="Low complexity" evidence="1">
    <location>
        <begin position="103"/>
        <end position="112"/>
    </location>
</feature>
<proteinExistence type="predicted"/>
<name>A0A8K0J7Q0_9HYPO</name>
<dbReference type="Gene3D" id="3.30.160.60">
    <property type="entry name" value="Classic Zinc Finger"/>
    <property type="match status" value="1"/>
</dbReference>